<dbReference type="OrthoDB" id="6040303at2759"/>
<evidence type="ECO:0000256" key="7">
    <source>
        <dbReference type="SAM" id="Phobius"/>
    </source>
</evidence>
<dbReference type="InterPro" id="IPR000436">
    <property type="entry name" value="Sushi_SCR_CCP_dom"/>
</dbReference>
<keyword evidence="1 5" id="KW-0768">Sushi</keyword>
<feature type="domain" description="Sushi" evidence="9">
    <location>
        <begin position="430"/>
        <end position="478"/>
    </location>
</feature>
<keyword evidence="3" id="KW-1015">Disulfide bond</keyword>
<feature type="signal peptide" evidence="8">
    <location>
        <begin position="1"/>
        <end position="21"/>
    </location>
</feature>
<feature type="region of interest" description="Disordered" evidence="6">
    <location>
        <begin position="649"/>
        <end position="672"/>
    </location>
</feature>
<gene>
    <name evidence="10" type="ORF">EB796_019970</name>
</gene>
<keyword evidence="7" id="KW-1133">Transmembrane helix</keyword>
<dbReference type="PROSITE" id="PS50923">
    <property type="entry name" value="SUSHI"/>
    <property type="match status" value="5"/>
</dbReference>
<keyword evidence="8" id="KW-0732">Signal</keyword>
<keyword evidence="4" id="KW-0325">Glycoprotein</keyword>
<dbReference type="SMART" id="SM00032">
    <property type="entry name" value="CCP"/>
    <property type="match status" value="5"/>
</dbReference>
<dbReference type="PANTHER" id="PTHR19325:SF575">
    <property type="entry name" value="LOCOMOTION-RELATED PROTEIN HIKARU GENKI"/>
    <property type="match status" value="1"/>
</dbReference>
<evidence type="ECO:0000256" key="4">
    <source>
        <dbReference type="ARBA" id="ARBA00023180"/>
    </source>
</evidence>
<evidence type="ECO:0000313" key="11">
    <source>
        <dbReference type="Proteomes" id="UP000593567"/>
    </source>
</evidence>
<keyword evidence="11" id="KW-1185">Reference proteome</keyword>
<evidence type="ECO:0000256" key="1">
    <source>
        <dbReference type="ARBA" id="ARBA00022659"/>
    </source>
</evidence>
<evidence type="ECO:0000313" key="10">
    <source>
        <dbReference type="EMBL" id="KAF6021718.1"/>
    </source>
</evidence>
<dbReference type="Proteomes" id="UP000593567">
    <property type="component" value="Unassembled WGS sequence"/>
</dbReference>
<protein>
    <submittedName>
        <fullName evidence="10">SVEP1</fullName>
    </submittedName>
</protein>
<name>A0A7J7J8M9_BUGNE</name>
<comment type="caution">
    <text evidence="5">Lacks conserved residue(s) required for the propagation of feature annotation.</text>
</comment>
<dbReference type="Gene3D" id="2.10.70.10">
    <property type="entry name" value="Complement Module, domain 1"/>
    <property type="match status" value="4"/>
</dbReference>
<dbReference type="EMBL" id="VXIV02002973">
    <property type="protein sequence ID" value="KAF6021718.1"/>
    <property type="molecule type" value="Genomic_DNA"/>
</dbReference>
<evidence type="ECO:0000259" key="9">
    <source>
        <dbReference type="PROSITE" id="PS50923"/>
    </source>
</evidence>
<dbReference type="Pfam" id="PF00084">
    <property type="entry name" value="Sushi"/>
    <property type="match status" value="4"/>
</dbReference>
<keyword evidence="2" id="KW-0677">Repeat</keyword>
<evidence type="ECO:0000256" key="3">
    <source>
        <dbReference type="ARBA" id="ARBA00023157"/>
    </source>
</evidence>
<proteinExistence type="predicted"/>
<feature type="domain" description="Sushi" evidence="9">
    <location>
        <begin position="350"/>
        <end position="416"/>
    </location>
</feature>
<feature type="transmembrane region" description="Helical" evidence="7">
    <location>
        <begin position="558"/>
        <end position="581"/>
    </location>
</feature>
<dbReference type="SUPFAM" id="SSF57535">
    <property type="entry name" value="Complement control module/SCR domain"/>
    <property type="match status" value="5"/>
</dbReference>
<comment type="caution">
    <text evidence="10">The sequence shown here is derived from an EMBL/GenBank/DDBJ whole genome shotgun (WGS) entry which is preliminary data.</text>
</comment>
<feature type="domain" description="Sushi" evidence="9">
    <location>
        <begin position="224"/>
        <end position="291"/>
    </location>
</feature>
<feature type="domain" description="Sushi" evidence="9">
    <location>
        <begin position="489"/>
        <end position="544"/>
    </location>
</feature>
<feature type="chain" id="PRO_5029851798" evidence="8">
    <location>
        <begin position="22"/>
        <end position="672"/>
    </location>
</feature>
<evidence type="ECO:0000256" key="8">
    <source>
        <dbReference type="SAM" id="SignalP"/>
    </source>
</evidence>
<evidence type="ECO:0000256" key="2">
    <source>
        <dbReference type="ARBA" id="ARBA00022737"/>
    </source>
</evidence>
<dbReference type="PANTHER" id="PTHR19325">
    <property type="entry name" value="COMPLEMENT COMPONENT-RELATED SUSHI DOMAIN-CONTAINING"/>
    <property type="match status" value="1"/>
</dbReference>
<dbReference type="CDD" id="cd00033">
    <property type="entry name" value="CCP"/>
    <property type="match status" value="4"/>
</dbReference>
<keyword evidence="7" id="KW-0812">Transmembrane</keyword>
<reference evidence="10" key="1">
    <citation type="submission" date="2020-06" db="EMBL/GenBank/DDBJ databases">
        <title>Draft genome of Bugula neritina, a colonial animal packing powerful symbionts and potential medicines.</title>
        <authorList>
            <person name="Rayko M."/>
        </authorList>
    </citation>
    <scope>NUCLEOTIDE SEQUENCE [LARGE SCALE GENOMIC DNA]</scope>
    <source>
        <strain evidence="10">Kwan_BN1</strain>
    </source>
</reference>
<sequence>MAYYSLTFVILLALKSTSALGDVLCTVDPVSTYIDMCKDGCNKYIIQENNSQVLSFKDGSGSLRKCNMTLEAEPGLAIIINKGILFDPGVCGNPCNTGDFISFTDDTRTECICNDIAGQQLFASANSSVQIEYKGNIDFSLDVHTKGCSTRTLSLNPNKRNKLSTTLVRGDPTTDPSYVVRVQCRDGYMIKQNYTFIENECLITADSENWIGSWREEGVGCSKIKCSRPPDIENGDFSPYNIDDPYKEGDQISYRCDPGYEFTSLGYRNRTCLGIHGQGSVFEGFSPNCTKKSCGEPPVIQGEATLDGDGILFESTRTVKCVRGYQINGPSVLTCLASGSWSSAPVCEITRCVNQPNVANAKYDITSSPYSPTPGDNQIYGSKWNFTCNYGFKLVGDPLVTCREDGTWSPMPVCQADRCLLNLLPSSPGSACTDCDGNHDDAINTTRTYVCVEGYEKGQSSITCQIDGTWSSLPQCFKKATKNQTSEVIECGIPGNYSDTVLLSHNGTSLYDVSTYECLSGNKMNTVQSTCTESGLWSIPSCKKQLGSTQPTIGYMTYVYIALGVAISLVVLIVLTVGLCFHRSSKRRLSRTKINLLPEKSAKKNEGSSHCSNDSGLFVDAGELGDFESSPQTGLYDVKTGNLSMKPARLRYESSPTLPHDQTDLLSKPRSR</sequence>
<keyword evidence="7" id="KW-0472">Membrane</keyword>
<dbReference type="InterPro" id="IPR035976">
    <property type="entry name" value="Sushi/SCR/CCP_sf"/>
</dbReference>
<feature type="domain" description="Sushi" evidence="9">
    <location>
        <begin position="292"/>
        <end position="349"/>
    </location>
</feature>
<dbReference type="InterPro" id="IPR050350">
    <property type="entry name" value="Compl-Cell_Adhes-Reg"/>
</dbReference>
<organism evidence="10 11">
    <name type="scientific">Bugula neritina</name>
    <name type="common">Brown bryozoan</name>
    <name type="synonym">Sertularia neritina</name>
    <dbReference type="NCBI Taxonomy" id="10212"/>
    <lineage>
        <taxon>Eukaryota</taxon>
        <taxon>Metazoa</taxon>
        <taxon>Spiralia</taxon>
        <taxon>Lophotrochozoa</taxon>
        <taxon>Bryozoa</taxon>
        <taxon>Gymnolaemata</taxon>
        <taxon>Cheilostomatida</taxon>
        <taxon>Flustrina</taxon>
        <taxon>Buguloidea</taxon>
        <taxon>Bugulidae</taxon>
        <taxon>Bugula</taxon>
    </lineage>
</organism>
<evidence type="ECO:0000256" key="6">
    <source>
        <dbReference type="SAM" id="MobiDB-lite"/>
    </source>
</evidence>
<dbReference type="AlphaFoldDB" id="A0A7J7J8M9"/>
<accession>A0A7J7J8M9</accession>
<evidence type="ECO:0000256" key="5">
    <source>
        <dbReference type="PROSITE-ProRule" id="PRU00302"/>
    </source>
</evidence>